<gene>
    <name evidence="3" type="ORF">HHH54_01865</name>
</gene>
<proteinExistence type="predicted"/>
<dbReference type="InterPro" id="IPR050963">
    <property type="entry name" value="Sirohydro_Cobaltochel/CbiX"/>
</dbReference>
<comment type="caution">
    <text evidence="3">The sequence shown here is derived from an EMBL/GenBank/DDBJ whole genome shotgun (WGS) entry which is preliminary data.</text>
</comment>
<dbReference type="Gene3D" id="3.40.50.1400">
    <property type="match status" value="2"/>
</dbReference>
<sequence>MKLKGVVTLRKVILVIHGMRTGQLNETLLRFTHSLFEGTQLDYDIAFLESETRDLNHCIKQSIDQGYRRIQIVPLLLFTASHYFEDIIEMKTEWQSRYPNIHFQLAKPLGTHDKMETWVRAQIENYQAIIDDNTAIVVLAHGNKRFEEPDNALKRISNHLTKLDYACFSAMVYGDLNFKATLPPLARRFQRILVIPYFFYDGFLVNRTKRQIEAMQLSSDIVFTSAINFHPILKDVILARIHELEEASNVSDTTQS</sequence>
<keyword evidence="2" id="KW-0456">Lyase</keyword>
<dbReference type="Proteomes" id="UP000751852">
    <property type="component" value="Unassembled WGS sequence"/>
</dbReference>
<reference evidence="3 4" key="1">
    <citation type="submission" date="2020-04" db="EMBL/GenBank/DDBJ databases">
        <title>Staphylococcus species from domestic dog.</title>
        <authorList>
            <person name="Paterson G.K."/>
        </authorList>
    </citation>
    <scope>NUCLEOTIDE SEQUENCE [LARGE SCALE GENOMIC DNA]</scope>
    <source>
        <strain evidence="3 4">H16/1A</strain>
    </source>
</reference>
<name>A0ABS0T6G3_9STAP</name>
<evidence type="ECO:0000256" key="1">
    <source>
        <dbReference type="ARBA" id="ARBA00022723"/>
    </source>
</evidence>
<evidence type="ECO:0000256" key="2">
    <source>
        <dbReference type="ARBA" id="ARBA00023239"/>
    </source>
</evidence>
<evidence type="ECO:0000313" key="4">
    <source>
        <dbReference type="Proteomes" id="UP000751852"/>
    </source>
</evidence>
<dbReference type="SUPFAM" id="SSF53800">
    <property type="entry name" value="Chelatase"/>
    <property type="match status" value="1"/>
</dbReference>
<dbReference type="EMBL" id="JABANU010000003">
    <property type="protein sequence ID" value="MBI5974342.1"/>
    <property type="molecule type" value="Genomic_DNA"/>
</dbReference>
<dbReference type="Pfam" id="PF01903">
    <property type="entry name" value="CbiX"/>
    <property type="match status" value="1"/>
</dbReference>
<dbReference type="PANTHER" id="PTHR33542">
    <property type="entry name" value="SIROHYDROCHLORIN FERROCHELATASE, CHLOROPLASTIC"/>
    <property type="match status" value="1"/>
</dbReference>
<protein>
    <submittedName>
        <fullName evidence="3">Sirohydrochlorin chelatase</fullName>
    </submittedName>
</protein>
<evidence type="ECO:0000313" key="3">
    <source>
        <dbReference type="EMBL" id="MBI5974342.1"/>
    </source>
</evidence>
<dbReference type="CDD" id="cd03416">
    <property type="entry name" value="CbiX_SirB_N"/>
    <property type="match status" value="1"/>
</dbReference>
<keyword evidence="4" id="KW-1185">Reference proteome</keyword>
<dbReference type="PANTHER" id="PTHR33542:SF3">
    <property type="entry name" value="SIROHYDROCHLORIN FERROCHELATASE, CHLOROPLASTIC"/>
    <property type="match status" value="1"/>
</dbReference>
<dbReference type="InterPro" id="IPR002762">
    <property type="entry name" value="CbiX-like"/>
</dbReference>
<organism evidence="3 4">
    <name type="scientific">Staphylococcus canis</name>
    <dbReference type="NCBI Taxonomy" id="2724942"/>
    <lineage>
        <taxon>Bacteria</taxon>
        <taxon>Bacillati</taxon>
        <taxon>Bacillota</taxon>
        <taxon>Bacilli</taxon>
        <taxon>Bacillales</taxon>
        <taxon>Staphylococcaceae</taxon>
        <taxon>Staphylococcus</taxon>
    </lineage>
</organism>
<accession>A0ABS0T6G3</accession>
<keyword evidence="1" id="KW-0479">Metal-binding</keyword>